<name>A0ABP5I0L7_9ACTN</name>
<comment type="caution">
    <text evidence="1">The sequence shown here is derived from an EMBL/GenBank/DDBJ whole genome shotgun (WGS) entry which is preliminary data.</text>
</comment>
<organism evidence="1 2">
    <name type="scientific">Streptomyces albiaxialis</name>
    <dbReference type="NCBI Taxonomy" id="329523"/>
    <lineage>
        <taxon>Bacteria</taxon>
        <taxon>Bacillati</taxon>
        <taxon>Actinomycetota</taxon>
        <taxon>Actinomycetes</taxon>
        <taxon>Kitasatosporales</taxon>
        <taxon>Streptomycetaceae</taxon>
        <taxon>Streptomyces</taxon>
    </lineage>
</organism>
<dbReference type="Gene3D" id="3.20.20.80">
    <property type="entry name" value="Glycosidases"/>
    <property type="match status" value="1"/>
</dbReference>
<accession>A0ABP5I0L7</accession>
<dbReference type="InterPro" id="IPR006311">
    <property type="entry name" value="TAT_signal"/>
</dbReference>
<dbReference type="EMBL" id="BAAAPE010000013">
    <property type="protein sequence ID" value="GAA2091281.1"/>
    <property type="molecule type" value="Genomic_DNA"/>
</dbReference>
<reference evidence="2" key="1">
    <citation type="journal article" date="2019" name="Int. J. Syst. Evol. Microbiol.">
        <title>The Global Catalogue of Microorganisms (GCM) 10K type strain sequencing project: providing services to taxonomists for standard genome sequencing and annotation.</title>
        <authorList>
            <consortium name="The Broad Institute Genomics Platform"/>
            <consortium name="The Broad Institute Genome Sequencing Center for Infectious Disease"/>
            <person name="Wu L."/>
            <person name="Ma J."/>
        </authorList>
    </citation>
    <scope>NUCLEOTIDE SEQUENCE [LARGE SCALE GENOMIC DNA]</scope>
    <source>
        <strain evidence="2">JCM 15478</strain>
    </source>
</reference>
<sequence>MPSGRGGDISRKRFLAGAGVAAAGLAVAAGPALRPDRAAAGETAAGASPATGERRGLTHRGVCYELTDGETPHTGWSATRMRADMKAIKEKLHANAVSVYGDGVDRLKATASEAAERGLKVWLQPRLADRPHKEILDHLAETGEHAERLRRQGVDVHLSVGCEFYLFVPGIVPGADAVERVRNLQEGNFDPEKMQRRLDSFIERAARTGRSVFRGPLTYGAAQDDTVDWDQFDVVSVDYYAYHRRRADYVKELKTYLRWGKPVAIAECGTCTFKGAPQQGGMGWDVVDYEKDPPEIKKGLVRSEREQASYLSDVLDIFEEMGLHAAMVFNFVSPDAPHRPVRRYDLDMASYALVKPIWKTPTKPTAGWHWEPKEAFHAAATHFARAATR</sequence>
<evidence type="ECO:0000313" key="2">
    <source>
        <dbReference type="Proteomes" id="UP001500016"/>
    </source>
</evidence>
<keyword evidence="2" id="KW-1185">Reference proteome</keyword>
<dbReference type="PROSITE" id="PS51318">
    <property type="entry name" value="TAT"/>
    <property type="match status" value="1"/>
</dbReference>
<dbReference type="InterPro" id="IPR017853">
    <property type="entry name" value="GH"/>
</dbReference>
<dbReference type="Proteomes" id="UP001500016">
    <property type="component" value="Unassembled WGS sequence"/>
</dbReference>
<dbReference type="RefSeq" id="WP_344532155.1">
    <property type="nucleotide sequence ID" value="NZ_BAAAPE010000013.1"/>
</dbReference>
<evidence type="ECO:0008006" key="3">
    <source>
        <dbReference type="Google" id="ProtNLM"/>
    </source>
</evidence>
<dbReference type="SUPFAM" id="SSF51445">
    <property type="entry name" value="(Trans)glycosidases"/>
    <property type="match status" value="1"/>
</dbReference>
<proteinExistence type="predicted"/>
<gene>
    <name evidence="1" type="ORF">GCM10009801_57000</name>
</gene>
<protein>
    <recommendedName>
        <fullName evidence="3">Abortive phage infection protein</fullName>
    </recommendedName>
</protein>
<evidence type="ECO:0000313" key="1">
    <source>
        <dbReference type="EMBL" id="GAA2091281.1"/>
    </source>
</evidence>